<gene>
    <name evidence="9" type="ORF">ACFFPI_05880</name>
</gene>
<keyword evidence="10" id="KW-1185">Reference proteome</keyword>
<dbReference type="Pfam" id="PF00108">
    <property type="entry name" value="Thiolase_N"/>
    <property type="match status" value="1"/>
</dbReference>
<dbReference type="EC" id="2.3.1.9" evidence="2"/>
<evidence type="ECO:0000259" key="7">
    <source>
        <dbReference type="Pfam" id="PF00108"/>
    </source>
</evidence>
<dbReference type="InterPro" id="IPR020616">
    <property type="entry name" value="Thiolase_N"/>
</dbReference>
<dbReference type="PIRSF" id="PIRSF000429">
    <property type="entry name" value="Ac-CoA_Ac_transf"/>
    <property type="match status" value="1"/>
</dbReference>
<dbReference type="CDD" id="cd00751">
    <property type="entry name" value="thiolase"/>
    <property type="match status" value="1"/>
</dbReference>
<comment type="caution">
    <text evidence="9">The sequence shown here is derived from an EMBL/GenBank/DDBJ whole genome shotgun (WGS) entry which is preliminary data.</text>
</comment>
<accession>A0ABV5UMC5</accession>
<keyword evidence="4 6" id="KW-0012">Acyltransferase</keyword>
<dbReference type="PANTHER" id="PTHR18919">
    <property type="entry name" value="ACETYL-COA C-ACYLTRANSFERASE"/>
    <property type="match status" value="1"/>
</dbReference>
<dbReference type="Gene3D" id="3.40.47.10">
    <property type="match status" value="1"/>
</dbReference>
<dbReference type="SUPFAM" id="SSF53901">
    <property type="entry name" value="Thiolase-like"/>
    <property type="match status" value="2"/>
</dbReference>
<dbReference type="Proteomes" id="UP001589536">
    <property type="component" value="Unassembled WGS sequence"/>
</dbReference>
<dbReference type="InterPro" id="IPR020610">
    <property type="entry name" value="Thiolase_AS"/>
</dbReference>
<keyword evidence="3 6" id="KW-0808">Transferase</keyword>
<organism evidence="9 10">
    <name type="scientific">Arthrobacter methylotrophus</name>
    <dbReference type="NCBI Taxonomy" id="121291"/>
    <lineage>
        <taxon>Bacteria</taxon>
        <taxon>Bacillati</taxon>
        <taxon>Actinomycetota</taxon>
        <taxon>Actinomycetes</taxon>
        <taxon>Micrococcales</taxon>
        <taxon>Micrococcaceae</taxon>
        <taxon>Arthrobacter</taxon>
    </lineage>
</organism>
<dbReference type="PROSITE" id="PS00737">
    <property type="entry name" value="THIOLASE_2"/>
    <property type="match status" value="1"/>
</dbReference>
<feature type="domain" description="Thiolase C-terminal" evidence="8">
    <location>
        <begin position="276"/>
        <end position="396"/>
    </location>
</feature>
<dbReference type="InterPro" id="IPR020613">
    <property type="entry name" value="Thiolase_CS"/>
</dbReference>
<dbReference type="InterPro" id="IPR020617">
    <property type="entry name" value="Thiolase_C"/>
</dbReference>
<evidence type="ECO:0000256" key="6">
    <source>
        <dbReference type="RuleBase" id="RU003557"/>
    </source>
</evidence>
<dbReference type="RefSeq" id="WP_345053052.1">
    <property type="nucleotide sequence ID" value="NZ_BAABED010000001.1"/>
</dbReference>
<feature type="domain" description="Thiolase N-terminal" evidence="7">
    <location>
        <begin position="6"/>
        <end position="267"/>
    </location>
</feature>
<dbReference type="PANTHER" id="PTHR18919:SF107">
    <property type="entry name" value="ACETYL-COA ACETYLTRANSFERASE, CYTOSOLIC"/>
    <property type="match status" value="1"/>
</dbReference>
<sequence length="409" mass="42221">MKQAFVYDAVRTPFGKFGSGLAGVRPDDLAAHVVREAVKRAPALDVERIDEVVFGNANGAGEENRNIARMATLLAGLPVSIPGTTVNRLCGSSLDAAIIASRQINAGDAELMLVGGAESMSRAPWVLPKTSKPYPAGDMTLASTTLGWRLVNPAMPKDWTVSLGEATERLREKYGITRERQDEFSAASHNLAAAAWDEGFYDQLVTQVPGTDLVRDESIRAGSTAEKLAGLKTVFRPESSGVEGGTVTAGNASPLSDGASAAWIGSESAAGLLGLEPLARIAGRGAHGNDPQFFGYAPVEAANKALAKAGIGWDQVGAVELNEAFAAQSLACIDAWGIDPSIVNRHGGAIAMGHPLGASGTRILGTLARSLQASGQRWGVAAICIGVGQGLAVVLENVTAGTSAQAVKG</sequence>
<dbReference type="Pfam" id="PF02803">
    <property type="entry name" value="Thiolase_C"/>
    <property type="match status" value="1"/>
</dbReference>
<dbReference type="PROSITE" id="PS00099">
    <property type="entry name" value="THIOLASE_3"/>
    <property type="match status" value="1"/>
</dbReference>
<name>A0ABV5UMC5_9MICC</name>
<evidence type="ECO:0000256" key="1">
    <source>
        <dbReference type="ARBA" id="ARBA00010982"/>
    </source>
</evidence>
<dbReference type="InterPro" id="IPR002155">
    <property type="entry name" value="Thiolase"/>
</dbReference>
<evidence type="ECO:0000256" key="2">
    <source>
        <dbReference type="ARBA" id="ARBA00012705"/>
    </source>
</evidence>
<evidence type="ECO:0000259" key="8">
    <source>
        <dbReference type="Pfam" id="PF02803"/>
    </source>
</evidence>
<dbReference type="InterPro" id="IPR016039">
    <property type="entry name" value="Thiolase-like"/>
</dbReference>
<dbReference type="NCBIfam" id="TIGR01930">
    <property type="entry name" value="AcCoA-C-Actrans"/>
    <property type="match status" value="1"/>
</dbReference>
<protein>
    <recommendedName>
        <fullName evidence="5">Probable acetyl-CoA acetyltransferase</fullName>
        <ecNumber evidence="2">2.3.1.9</ecNumber>
    </recommendedName>
</protein>
<proteinExistence type="inferred from homology"/>
<comment type="similarity">
    <text evidence="1 6">Belongs to the thiolase-like superfamily. Thiolase family.</text>
</comment>
<dbReference type="EMBL" id="JBHMBH010000012">
    <property type="protein sequence ID" value="MFB9713683.1"/>
    <property type="molecule type" value="Genomic_DNA"/>
</dbReference>
<reference evidence="9 10" key="1">
    <citation type="submission" date="2024-09" db="EMBL/GenBank/DDBJ databases">
        <authorList>
            <person name="Sun Q."/>
            <person name="Mori K."/>
        </authorList>
    </citation>
    <scope>NUCLEOTIDE SEQUENCE [LARGE SCALE GENOMIC DNA]</scope>
    <source>
        <strain evidence="9 10">JCM 13519</strain>
    </source>
</reference>
<evidence type="ECO:0000313" key="10">
    <source>
        <dbReference type="Proteomes" id="UP001589536"/>
    </source>
</evidence>
<evidence type="ECO:0000313" key="9">
    <source>
        <dbReference type="EMBL" id="MFB9713683.1"/>
    </source>
</evidence>
<evidence type="ECO:0000256" key="4">
    <source>
        <dbReference type="ARBA" id="ARBA00023315"/>
    </source>
</evidence>
<evidence type="ECO:0000256" key="3">
    <source>
        <dbReference type="ARBA" id="ARBA00022679"/>
    </source>
</evidence>
<evidence type="ECO:0000256" key="5">
    <source>
        <dbReference type="ARBA" id="ARBA00040529"/>
    </source>
</evidence>